<reference evidence="1" key="1">
    <citation type="submission" date="2023-07" db="EMBL/GenBank/DDBJ databases">
        <title>Comparative genomics of wheat-associated soil bacteria to identify genetic determinants of phenazine resistance.</title>
        <authorList>
            <person name="Mouncey N."/>
        </authorList>
    </citation>
    <scope>NUCLEOTIDE SEQUENCE</scope>
    <source>
        <strain evidence="1">V4I22</strain>
    </source>
</reference>
<dbReference type="RefSeq" id="WP_306973238.1">
    <property type="nucleotide sequence ID" value="NZ_JAUSZV010000005.1"/>
</dbReference>
<protein>
    <submittedName>
        <fullName evidence="1">Uncharacterized protein</fullName>
    </submittedName>
</protein>
<organism evidence="1 2">
    <name type="scientific">Streptomyces canus</name>
    <dbReference type="NCBI Taxonomy" id="58343"/>
    <lineage>
        <taxon>Bacteria</taxon>
        <taxon>Bacillati</taxon>
        <taxon>Actinomycetota</taxon>
        <taxon>Actinomycetes</taxon>
        <taxon>Kitasatosporales</taxon>
        <taxon>Streptomycetaceae</taxon>
        <taxon>Streptomyces</taxon>
        <taxon>Streptomyces aurantiacus group</taxon>
    </lineage>
</organism>
<name>A0AAW8F8B4_9ACTN</name>
<sequence>MHLTLRGLLLSPFVRSRLRQLMAKDPAAGRTCPLDEAAEAIRHQEVEHARAKIVVTV</sequence>
<accession>A0AAW8F8B4</accession>
<dbReference type="EMBL" id="JAUSZV010000005">
    <property type="protein sequence ID" value="MDQ0905778.1"/>
    <property type="molecule type" value="Genomic_DNA"/>
</dbReference>
<gene>
    <name evidence="1" type="ORF">QFZ22_001763</name>
</gene>
<dbReference type="AlphaFoldDB" id="A0AAW8F8B4"/>
<evidence type="ECO:0000313" key="2">
    <source>
        <dbReference type="Proteomes" id="UP001234216"/>
    </source>
</evidence>
<evidence type="ECO:0000313" key="1">
    <source>
        <dbReference type="EMBL" id="MDQ0905778.1"/>
    </source>
</evidence>
<comment type="caution">
    <text evidence="1">The sequence shown here is derived from an EMBL/GenBank/DDBJ whole genome shotgun (WGS) entry which is preliminary data.</text>
</comment>
<dbReference type="Proteomes" id="UP001234216">
    <property type="component" value="Unassembled WGS sequence"/>
</dbReference>
<proteinExistence type="predicted"/>